<feature type="compositionally biased region" description="Polar residues" evidence="1">
    <location>
        <begin position="136"/>
        <end position="145"/>
    </location>
</feature>
<name>A0A2J6S0Z3_HYAVF</name>
<feature type="region of interest" description="Disordered" evidence="1">
    <location>
        <begin position="214"/>
        <end position="266"/>
    </location>
</feature>
<dbReference type="OrthoDB" id="3547996at2759"/>
<feature type="compositionally biased region" description="Low complexity" evidence="1">
    <location>
        <begin position="332"/>
        <end position="344"/>
    </location>
</feature>
<feature type="compositionally biased region" description="Basic and acidic residues" evidence="1">
    <location>
        <begin position="305"/>
        <end position="314"/>
    </location>
</feature>
<evidence type="ECO:0000313" key="3">
    <source>
        <dbReference type="Proteomes" id="UP000235786"/>
    </source>
</evidence>
<dbReference type="AlphaFoldDB" id="A0A2J6S0Z3"/>
<feature type="compositionally biased region" description="Basic and acidic residues" evidence="1">
    <location>
        <begin position="227"/>
        <end position="237"/>
    </location>
</feature>
<sequence>MISMKNGELRLAVPTTEYAKMVQNIEREVEFEEAMCGKMSYSQRHSRIETLLEFAVWKHVWNNHPKDSSDHAPMFTRSWKNHNHPIEIVPLLPRLAPTSPPRMGNNHYNLRPRIVDHHSTPDLFPPSQPRPRQDYTHSSQSHGIPATNQLSLYARSGVAYPQVPNTPGFNPSSQPRELFPSLPQPPIGTGRPSSYPEGHQSLTDSNIISITSHSLQTPGTYTNPFAKSEKPYLEDKNRRKRRNSATDSNRIEMNPQRRPSTSAQAREKFPIQAIARDLVRHGVPIRNDLSSRRSNISTRRSTLAESHDHQKKSTDTSSPHGVLKRRRDSLPRRAAANARAAIARCSQVSKEVKSEYPSPTTREPTRSWAQVAAGEIEKEPSEDQSVVQDIAGEATVPVKKEESVPSNQTWAQVAATEWLGNKTKQHRQRIPSFGKPSYNFERYRLELKGDNVKVKVEEGSHQDLGGEPSSIPVKPKAMRLKQKIQTDHRAQGRAMFRRTVPAGL</sequence>
<proteinExistence type="predicted"/>
<dbReference type="Proteomes" id="UP000235786">
    <property type="component" value="Unassembled WGS sequence"/>
</dbReference>
<gene>
    <name evidence="2" type="ORF">L207DRAFT_579356</name>
</gene>
<evidence type="ECO:0000256" key="1">
    <source>
        <dbReference type="SAM" id="MobiDB-lite"/>
    </source>
</evidence>
<feature type="region of interest" description="Disordered" evidence="1">
    <location>
        <begin position="285"/>
        <end position="367"/>
    </location>
</feature>
<reference evidence="2 3" key="1">
    <citation type="submission" date="2016-04" db="EMBL/GenBank/DDBJ databases">
        <title>A degradative enzymes factory behind the ericoid mycorrhizal symbiosis.</title>
        <authorList>
            <consortium name="DOE Joint Genome Institute"/>
            <person name="Martino E."/>
            <person name="Morin E."/>
            <person name="Grelet G."/>
            <person name="Kuo A."/>
            <person name="Kohler A."/>
            <person name="Daghino S."/>
            <person name="Barry K."/>
            <person name="Choi C."/>
            <person name="Cichocki N."/>
            <person name="Clum A."/>
            <person name="Copeland A."/>
            <person name="Hainaut M."/>
            <person name="Haridas S."/>
            <person name="Labutti K."/>
            <person name="Lindquist E."/>
            <person name="Lipzen A."/>
            <person name="Khouja H.-R."/>
            <person name="Murat C."/>
            <person name="Ohm R."/>
            <person name="Olson A."/>
            <person name="Spatafora J."/>
            <person name="Veneault-Fourrey C."/>
            <person name="Henrissat B."/>
            <person name="Grigoriev I."/>
            <person name="Martin F."/>
            <person name="Perotto S."/>
        </authorList>
    </citation>
    <scope>NUCLEOTIDE SEQUENCE [LARGE SCALE GENOMIC DNA]</scope>
    <source>
        <strain evidence="2 3">F</strain>
    </source>
</reference>
<feature type="compositionally biased region" description="Polar residues" evidence="1">
    <location>
        <begin position="163"/>
        <end position="175"/>
    </location>
</feature>
<organism evidence="2 3">
    <name type="scientific">Hyaloscypha variabilis (strain UAMH 11265 / GT02V1 / F)</name>
    <name type="common">Meliniomyces variabilis</name>
    <dbReference type="NCBI Taxonomy" id="1149755"/>
    <lineage>
        <taxon>Eukaryota</taxon>
        <taxon>Fungi</taxon>
        <taxon>Dikarya</taxon>
        <taxon>Ascomycota</taxon>
        <taxon>Pezizomycotina</taxon>
        <taxon>Leotiomycetes</taxon>
        <taxon>Helotiales</taxon>
        <taxon>Hyaloscyphaceae</taxon>
        <taxon>Hyaloscypha</taxon>
        <taxon>Hyaloscypha variabilis</taxon>
    </lineage>
</organism>
<evidence type="ECO:0000313" key="2">
    <source>
        <dbReference type="EMBL" id="PMD44415.1"/>
    </source>
</evidence>
<dbReference type="EMBL" id="KZ613941">
    <property type="protein sequence ID" value="PMD44415.1"/>
    <property type="molecule type" value="Genomic_DNA"/>
</dbReference>
<feature type="compositionally biased region" description="Low complexity" evidence="1">
    <location>
        <begin position="292"/>
        <end position="301"/>
    </location>
</feature>
<accession>A0A2J6S0Z3</accession>
<protein>
    <submittedName>
        <fullName evidence="2">Uncharacterized protein</fullName>
    </submittedName>
</protein>
<keyword evidence="3" id="KW-1185">Reference proteome</keyword>
<feature type="region of interest" description="Disordered" evidence="1">
    <location>
        <begin position="162"/>
        <end position="201"/>
    </location>
</feature>
<feature type="compositionally biased region" description="Polar residues" evidence="1">
    <location>
        <begin position="214"/>
        <end position="225"/>
    </location>
</feature>
<feature type="region of interest" description="Disordered" evidence="1">
    <location>
        <begin position="112"/>
        <end position="145"/>
    </location>
</feature>